<dbReference type="GO" id="GO:0003824">
    <property type="term" value="F:catalytic activity"/>
    <property type="evidence" value="ECO:0007669"/>
    <property type="project" value="InterPro"/>
</dbReference>
<evidence type="ECO:0000256" key="6">
    <source>
        <dbReference type="ARBA" id="ARBA00023014"/>
    </source>
</evidence>
<dbReference type="PROSITE" id="PS51918">
    <property type="entry name" value="RADICAL_SAM"/>
    <property type="match status" value="1"/>
</dbReference>
<keyword evidence="5" id="KW-0408">Iron</keyword>
<evidence type="ECO:0000256" key="4">
    <source>
        <dbReference type="ARBA" id="ARBA00022723"/>
    </source>
</evidence>
<feature type="domain" description="Radical SAM core" evidence="7">
    <location>
        <begin position="43"/>
        <end position="264"/>
    </location>
</feature>
<dbReference type="SFLD" id="SFLDG01067">
    <property type="entry name" value="SPASM/twitch_domain_containing"/>
    <property type="match status" value="1"/>
</dbReference>
<reference evidence="8" key="1">
    <citation type="submission" date="2018-05" db="EMBL/GenBank/DDBJ databases">
        <authorList>
            <person name="Lanie J.A."/>
            <person name="Ng W.-L."/>
            <person name="Kazmierczak K.M."/>
            <person name="Andrzejewski T.M."/>
            <person name="Davidsen T.M."/>
            <person name="Wayne K.J."/>
            <person name="Tettelin H."/>
            <person name="Glass J.I."/>
            <person name="Rusch D."/>
            <person name="Podicherti R."/>
            <person name="Tsui H.-C.T."/>
            <person name="Winkler M.E."/>
        </authorList>
    </citation>
    <scope>NUCLEOTIDE SEQUENCE</scope>
</reference>
<organism evidence="8">
    <name type="scientific">marine metagenome</name>
    <dbReference type="NCBI Taxonomy" id="408172"/>
    <lineage>
        <taxon>unclassified sequences</taxon>
        <taxon>metagenomes</taxon>
        <taxon>ecological metagenomes</taxon>
    </lineage>
</organism>
<dbReference type="CDD" id="cd01335">
    <property type="entry name" value="Radical_SAM"/>
    <property type="match status" value="1"/>
</dbReference>
<dbReference type="GO" id="GO:0051539">
    <property type="term" value="F:4 iron, 4 sulfur cluster binding"/>
    <property type="evidence" value="ECO:0007669"/>
    <property type="project" value="UniProtKB-KW"/>
</dbReference>
<dbReference type="SFLD" id="SFLDS00029">
    <property type="entry name" value="Radical_SAM"/>
    <property type="match status" value="1"/>
</dbReference>
<dbReference type="Pfam" id="PF13186">
    <property type="entry name" value="SPASM"/>
    <property type="match status" value="1"/>
</dbReference>
<evidence type="ECO:0000256" key="3">
    <source>
        <dbReference type="ARBA" id="ARBA00022691"/>
    </source>
</evidence>
<comment type="cofactor">
    <cofactor evidence="1">
        <name>[4Fe-4S] cluster</name>
        <dbReference type="ChEBI" id="CHEBI:49883"/>
    </cofactor>
</comment>
<accession>A0A382HQF5</accession>
<evidence type="ECO:0000259" key="7">
    <source>
        <dbReference type="PROSITE" id="PS51918"/>
    </source>
</evidence>
<dbReference type="InterPro" id="IPR058240">
    <property type="entry name" value="rSAM_sf"/>
</dbReference>
<keyword evidence="6" id="KW-0411">Iron-sulfur</keyword>
<evidence type="ECO:0000256" key="2">
    <source>
        <dbReference type="ARBA" id="ARBA00022485"/>
    </source>
</evidence>
<dbReference type="InterPro" id="IPR013785">
    <property type="entry name" value="Aldolase_TIM"/>
</dbReference>
<keyword evidence="3" id="KW-0949">S-adenosyl-L-methionine</keyword>
<evidence type="ECO:0000313" key="8">
    <source>
        <dbReference type="EMBL" id="SVB89500.1"/>
    </source>
</evidence>
<dbReference type="PANTHER" id="PTHR43787">
    <property type="entry name" value="FEMO COFACTOR BIOSYNTHESIS PROTEIN NIFB-RELATED"/>
    <property type="match status" value="1"/>
</dbReference>
<dbReference type="EMBL" id="UINC01062663">
    <property type="protein sequence ID" value="SVB89500.1"/>
    <property type="molecule type" value="Genomic_DNA"/>
</dbReference>
<dbReference type="InterPro" id="IPR023885">
    <property type="entry name" value="4Fe4S-binding_SPASM_dom"/>
</dbReference>
<keyword evidence="4" id="KW-0479">Metal-binding</keyword>
<dbReference type="CDD" id="cd21109">
    <property type="entry name" value="SPASM"/>
    <property type="match status" value="1"/>
</dbReference>
<sequence>MILSNWREKVFVLFKNFNFSYAVLWKIYKPFVRVQNFVKHRDPYFFRSVAIEISTSCNRTCYYCPNSLEGTATDFMSEETFKKIIDQLKTIEFSGIINYHFYNEPLLDKRLPSFIRYVKKHLPYCVNRIVSNGDFLSVDLADDLINAGVVDFAITIHDIDDQELLSKLQPVIKKYPGYVRVGSLHGKPLYNRGGAIEVQTLDTKDECTDPLELLQFDYKGNVLLCCNDYYRKHSFGNIAHEKLYKIWRGEEFSKLRRELRLGIANLEICRVCMGKERKITL</sequence>
<keyword evidence="2" id="KW-0004">4Fe-4S</keyword>
<dbReference type="PANTHER" id="PTHR43787:SF10">
    <property type="entry name" value="COFACTOR MODIFYING PROTEIN"/>
    <property type="match status" value="1"/>
</dbReference>
<dbReference type="Gene3D" id="3.20.20.70">
    <property type="entry name" value="Aldolase class I"/>
    <property type="match status" value="1"/>
</dbReference>
<dbReference type="AlphaFoldDB" id="A0A382HQF5"/>
<evidence type="ECO:0000256" key="1">
    <source>
        <dbReference type="ARBA" id="ARBA00001966"/>
    </source>
</evidence>
<proteinExistence type="predicted"/>
<evidence type="ECO:0000256" key="5">
    <source>
        <dbReference type="ARBA" id="ARBA00023004"/>
    </source>
</evidence>
<gene>
    <name evidence="8" type="ORF">METZ01_LOCUS242354</name>
</gene>
<name>A0A382HQF5_9ZZZZ</name>
<dbReference type="SUPFAM" id="SSF102114">
    <property type="entry name" value="Radical SAM enzymes"/>
    <property type="match status" value="1"/>
</dbReference>
<dbReference type="GO" id="GO:0046872">
    <property type="term" value="F:metal ion binding"/>
    <property type="evidence" value="ECO:0007669"/>
    <property type="project" value="UniProtKB-KW"/>
</dbReference>
<dbReference type="InterPro" id="IPR007197">
    <property type="entry name" value="rSAM"/>
</dbReference>
<dbReference type="Pfam" id="PF04055">
    <property type="entry name" value="Radical_SAM"/>
    <property type="match status" value="1"/>
</dbReference>
<protein>
    <recommendedName>
        <fullName evidence="7">Radical SAM core domain-containing protein</fullName>
    </recommendedName>
</protein>